<evidence type="ECO:0000259" key="15">
    <source>
        <dbReference type="PROSITE" id="PS50857"/>
    </source>
</evidence>
<evidence type="ECO:0000313" key="17">
    <source>
        <dbReference type="WBParaSite" id="ACAC_0000404801-mRNA-1"/>
    </source>
</evidence>
<dbReference type="Pfam" id="PF00116">
    <property type="entry name" value="COX2"/>
    <property type="match status" value="1"/>
</dbReference>
<keyword evidence="16" id="KW-1185">Reference proteome</keyword>
<name>A0A0K0D1V3_ANGCA</name>
<dbReference type="PANTHER" id="PTHR22888:SF9">
    <property type="entry name" value="CYTOCHROME C OXIDASE SUBUNIT 2"/>
    <property type="match status" value="1"/>
</dbReference>
<dbReference type="PRINTS" id="PR01166">
    <property type="entry name" value="CYCOXIDASEII"/>
</dbReference>
<evidence type="ECO:0000313" key="16">
    <source>
        <dbReference type="Proteomes" id="UP000035642"/>
    </source>
</evidence>
<dbReference type="EC" id="7.1.1.9" evidence="5"/>
<keyword evidence="10" id="KW-0186">Copper</keyword>
<evidence type="ECO:0000256" key="12">
    <source>
        <dbReference type="ARBA" id="ARBA00023136"/>
    </source>
</evidence>
<dbReference type="WBParaSite" id="ACAC_0000404801-mRNA-1">
    <property type="protein sequence ID" value="ACAC_0000404801-mRNA-1"/>
    <property type="gene ID" value="ACAC_0000404801"/>
</dbReference>
<keyword evidence="6" id="KW-0813">Transport</keyword>
<keyword evidence="12" id="KW-0472">Membrane</keyword>
<dbReference type="SUPFAM" id="SSF49503">
    <property type="entry name" value="Cupredoxins"/>
    <property type="match status" value="1"/>
</dbReference>
<evidence type="ECO:0000256" key="9">
    <source>
        <dbReference type="ARBA" id="ARBA00022982"/>
    </source>
</evidence>
<dbReference type="Gene3D" id="2.60.40.420">
    <property type="entry name" value="Cupredoxins - blue copper proteins"/>
    <property type="match status" value="1"/>
</dbReference>
<dbReference type="PANTHER" id="PTHR22888">
    <property type="entry name" value="CYTOCHROME C OXIDASE, SUBUNIT II"/>
    <property type="match status" value="1"/>
</dbReference>
<keyword evidence="8" id="KW-0460">Magnesium</keyword>
<proteinExistence type="inferred from homology"/>
<evidence type="ECO:0000256" key="4">
    <source>
        <dbReference type="ARBA" id="ARBA00011164"/>
    </source>
</evidence>
<evidence type="ECO:0000256" key="8">
    <source>
        <dbReference type="ARBA" id="ARBA00022842"/>
    </source>
</evidence>
<evidence type="ECO:0000256" key="7">
    <source>
        <dbReference type="ARBA" id="ARBA00022723"/>
    </source>
</evidence>
<comment type="catalytic activity">
    <reaction evidence="14">
        <text>4 Fe(II)-[cytochrome c] + O2 + 8 H(+)(in) = 4 Fe(III)-[cytochrome c] + 2 H2O + 4 H(+)(out)</text>
        <dbReference type="Rhea" id="RHEA:11436"/>
        <dbReference type="Rhea" id="RHEA-COMP:10350"/>
        <dbReference type="Rhea" id="RHEA-COMP:14399"/>
        <dbReference type="ChEBI" id="CHEBI:15377"/>
        <dbReference type="ChEBI" id="CHEBI:15378"/>
        <dbReference type="ChEBI" id="CHEBI:15379"/>
        <dbReference type="ChEBI" id="CHEBI:29033"/>
        <dbReference type="ChEBI" id="CHEBI:29034"/>
        <dbReference type="EC" id="7.1.1.9"/>
    </reaction>
    <physiologicalReaction direction="left-to-right" evidence="14">
        <dbReference type="Rhea" id="RHEA:11437"/>
    </physiologicalReaction>
</comment>
<dbReference type="STRING" id="6313.A0A0K0D1V3"/>
<sequence length="113" mass="12993">LEFDSYIKSLDQLDLGEPRLLEVDNRCVLPEGINLRFCITSADVIHSWALPSMSLKLDAMRGILRILRYRFPNLGIFYGQCSEICGANHRFMPIAIEVTLLENFKDWCSINLD</sequence>
<dbReference type="InterPro" id="IPR001505">
    <property type="entry name" value="Copper_CuA"/>
</dbReference>
<dbReference type="InterPro" id="IPR002429">
    <property type="entry name" value="CcO_II-like_C"/>
</dbReference>
<comment type="similarity">
    <text evidence="3">Belongs to the cytochrome c oxidase subunit 2 family.</text>
</comment>
<keyword evidence="7" id="KW-0479">Metal-binding</keyword>
<dbReference type="Proteomes" id="UP000035642">
    <property type="component" value="Unassembled WGS sequence"/>
</dbReference>
<dbReference type="GO" id="GO:0031966">
    <property type="term" value="C:mitochondrial membrane"/>
    <property type="evidence" value="ECO:0007669"/>
    <property type="project" value="UniProtKB-SubCell"/>
</dbReference>
<evidence type="ECO:0000256" key="14">
    <source>
        <dbReference type="ARBA" id="ARBA00049512"/>
    </source>
</evidence>
<dbReference type="GO" id="GO:0042773">
    <property type="term" value="P:ATP synthesis coupled electron transport"/>
    <property type="evidence" value="ECO:0007669"/>
    <property type="project" value="TreeGrafter"/>
</dbReference>
<dbReference type="InterPro" id="IPR008972">
    <property type="entry name" value="Cupredoxin"/>
</dbReference>
<evidence type="ECO:0000256" key="5">
    <source>
        <dbReference type="ARBA" id="ARBA00012949"/>
    </source>
</evidence>
<dbReference type="GO" id="GO:0004129">
    <property type="term" value="F:cytochrome-c oxidase activity"/>
    <property type="evidence" value="ECO:0007669"/>
    <property type="project" value="UniProtKB-EC"/>
</dbReference>
<dbReference type="InterPro" id="IPR045187">
    <property type="entry name" value="CcO_II"/>
</dbReference>
<comment type="subcellular location">
    <subcellularLocation>
        <location evidence="2">Mitochondrion membrane</location>
        <topology evidence="2">Multi-pass membrane protein</topology>
    </subcellularLocation>
</comment>
<reference evidence="16" key="1">
    <citation type="submission" date="2012-09" db="EMBL/GenBank/DDBJ databases">
        <authorList>
            <person name="Martin A.A."/>
        </authorList>
    </citation>
    <scope>NUCLEOTIDE SEQUENCE</scope>
</reference>
<evidence type="ECO:0000256" key="6">
    <source>
        <dbReference type="ARBA" id="ARBA00022448"/>
    </source>
</evidence>
<accession>A0A0K0D1V3</accession>
<protein>
    <recommendedName>
        <fullName evidence="5">cytochrome-c oxidase</fullName>
        <ecNumber evidence="5">7.1.1.9</ecNumber>
    </recommendedName>
    <alternativeName>
        <fullName evidence="13">Cytochrome c oxidase polypeptide II</fullName>
    </alternativeName>
</protein>
<dbReference type="AlphaFoldDB" id="A0A0K0D1V3"/>
<feature type="domain" description="Cytochrome oxidase subunit II copper A binding" evidence="15">
    <location>
        <begin position="1"/>
        <end position="110"/>
    </location>
</feature>
<dbReference type="GO" id="GO:0005507">
    <property type="term" value="F:copper ion binding"/>
    <property type="evidence" value="ECO:0007669"/>
    <property type="project" value="InterPro"/>
</dbReference>
<evidence type="ECO:0000256" key="2">
    <source>
        <dbReference type="ARBA" id="ARBA00004225"/>
    </source>
</evidence>
<evidence type="ECO:0000256" key="3">
    <source>
        <dbReference type="ARBA" id="ARBA00007866"/>
    </source>
</evidence>
<keyword evidence="11" id="KW-0496">Mitochondrion</keyword>
<comment type="subunit">
    <text evidence="4">Component of the cytochrome c oxidase (complex IV, CIV), a multisubunit enzyme composed of a catalytic core of 3 subunits and several supernumerary subunits. The complex exists as a monomer or a dimer and forms supercomplexes (SCs) in the inner mitochondrial membrane with ubiquinol-cytochrome c oxidoreductase (cytochrome b-c1 complex, complex III, CIII).</text>
</comment>
<evidence type="ECO:0000256" key="1">
    <source>
        <dbReference type="ARBA" id="ARBA00001935"/>
    </source>
</evidence>
<comment type="cofactor">
    <cofactor evidence="1">
        <name>Cu cation</name>
        <dbReference type="ChEBI" id="CHEBI:23378"/>
    </cofactor>
</comment>
<reference evidence="17" key="2">
    <citation type="submission" date="2016-04" db="UniProtKB">
        <authorList>
            <consortium name="WormBaseParasite"/>
        </authorList>
    </citation>
    <scope>IDENTIFICATION</scope>
</reference>
<dbReference type="PROSITE" id="PS00078">
    <property type="entry name" value="COX2"/>
    <property type="match status" value="1"/>
</dbReference>
<dbReference type="PROSITE" id="PS50857">
    <property type="entry name" value="COX2_CUA"/>
    <property type="match status" value="1"/>
</dbReference>
<evidence type="ECO:0000256" key="10">
    <source>
        <dbReference type="ARBA" id="ARBA00023008"/>
    </source>
</evidence>
<organism evidence="16 17">
    <name type="scientific">Angiostrongylus cantonensis</name>
    <name type="common">Rat lungworm</name>
    <dbReference type="NCBI Taxonomy" id="6313"/>
    <lineage>
        <taxon>Eukaryota</taxon>
        <taxon>Metazoa</taxon>
        <taxon>Ecdysozoa</taxon>
        <taxon>Nematoda</taxon>
        <taxon>Chromadorea</taxon>
        <taxon>Rhabditida</taxon>
        <taxon>Rhabditina</taxon>
        <taxon>Rhabditomorpha</taxon>
        <taxon>Strongyloidea</taxon>
        <taxon>Metastrongylidae</taxon>
        <taxon>Angiostrongylus</taxon>
    </lineage>
</organism>
<evidence type="ECO:0000256" key="13">
    <source>
        <dbReference type="ARBA" id="ARBA00031389"/>
    </source>
</evidence>
<evidence type="ECO:0000256" key="11">
    <source>
        <dbReference type="ARBA" id="ARBA00023128"/>
    </source>
</evidence>
<keyword evidence="9" id="KW-0249">Electron transport</keyword>